<gene>
    <name evidence="2" type="ORF">R3P38DRAFT_2784689</name>
</gene>
<feature type="domain" description="G" evidence="1">
    <location>
        <begin position="26"/>
        <end position="106"/>
    </location>
</feature>
<evidence type="ECO:0000259" key="1">
    <source>
        <dbReference type="Pfam" id="PF01926"/>
    </source>
</evidence>
<dbReference type="Pfam" id="PF01926">
    <property type="entry name" value="MMR_HSR1"/>
    <property type="match status" value="1"/>
</dbReference>
<reference evidence="2 3" key="1">
    <citation type="journal article" date="2024" name="J Genomics">
        <title>Draft genome sequencing and assembly of Favolaschia claudopus CIRM-BRFM 2984 isolated from oak limbs.</title>
        <authorList>
            <person name="Navarro D."/>
            <person name="Drula E."/>
            <person name="Chaduli D."/>
            <person name="Cazenave R."/>
            <person name="Ahrendt S."/>
            <person name="Wang J."/>
            <person name="Lipzen A."/>
            <person name="Daum C."/>
            <person name="Barry K."/>
            <person name="Grigoriev I.V."/>
            <person name="Favel A."/>
            <person name="Rosso M.N."/>
            <person name="Martin F."/>
        </authorList>
    </citation>
    <scope>NUCLEOTIDE SEQUENCE [LARGE SCALE GENOMIC DNA]</scope>
    <source>
        <strain evidence="2 3">CIRM-BRFM 2984</strain>
    </source>
</reference>
<comment type="caution">
    <text evidence="2">The sequence shown here is derived from an EMBL/GenBank/DDBJ whole genome shotgun (WGS) entry which is preliminary data.</text>
</comment>
<dbReference type="AlphaFoldDB" id="A0AAW0AXL2"/>
<dbReference type="GO" id="GO:0005525">
    <property type="term" value="F:GTP binding"/>
    <property type="evidence" value="ECO:0007669"/>
    <property type="project" value="InterPro"/>
</dbReference>
<accession>A0AAW0AXL2</accession>
<evidence type="ECO:0000313" key="3">
    <source>
        <dbReference type="Proteomes" id="UP001362999"/>
    </source>
</evidence>
<dbReference type="Gene3D" id="3.40.50.300">
    <property type="entry name" value="P-loop containing nucleotide triphosphate hydrolases"/>
    <property type="match status" value="1"/>
</dbReference>
<dbReference type="EMBL" id="JAWWNJ010000047">
    <property type="protein sequence ID" value="KAK7017747.1"/>
    <property type="molecule type" value="Genomic_DNA"/>
</dbReference>
<sequence>MRVRFARDPYDESAAELRRHSREAVILLVGHSGHGKSTTINRLVGQKLLEVGRSASGSTTKVLDNILVSTPFQYSYGLQCIQRVEVMHKNKHSGITVNVAFDDTPGDEDTVHFDGAVNSHLMAVYKDQYFSHSKTTTGSETYPNVILLVVAWDSIREDAQNSPNQFTSAAGRSMHSLFLSGLVDPIRPNVVVVVTKSMSFWHDFDDIGEADAQRAEWMVEADTRKDIIRGLQRKVLSPSPKI</sequence>
<dbReference type="InterPro" id="IPR006073">
    <property type="entry name" value="GTP-bd"/>
</dbReference>
<proteinExistence type="predicted"/>
<dbReference type="SUPFAM" id="SSF52540">
    <property type="entry name" value="P-loop containing nucleoside triphosphate hydrolases"/>
    <property type="match status" value="1"/>
</dbReference>
<dbReference type="InterPro" id="IPR027417">
    <property type="entry name" value="P-loop_NTPase"/>
</dbReference>
<protein>
    <recommendedName>
        <fullName evidence="1">G domain-containing protein</fullName>
    </recommendedName>
</protein>
<dbReference type="Proteomes" id="UP001362999">
    <property type="component" value="Unassembled WGS sequence"/>
</dbReference>
<keyword evidence="3" id="KW-1185">Reference proteome</keyword>
<organism evidence="2 3">
    <name type="scientific">Favolaschia claudopus</name>
    <dbReference type="NCBI Taxonomy" id="2862362"/>
    <lineage>
        <taxon>Eukaryota</taxon>
        <taxon>Fungi</taxon>
        <taxon>Dikarya</taxon>
        <taxon>Basidiomycota</taxon>
        <taxon>Agaricomycotina</taxon>
        <taxon>Agaricomycetes</taxon>
        <taxon>Agaricomycetidae</taxon>
        <taxon>Agaricales</taxon>
        <taxon>Marasmiineae</taxon>
        <taxon>Mycenaceae</taxon>
        <taxon>Favolaschia</taxon>
    </lineage>
</organism>
<evidence type="ECO:0000313" key="2">
    <source>
        <dbReference type="EMBL" id="KAK7017747.1"/>
    </source>
</evidence>
<name>A0AAW0AXL2_9AGAR</name>